<reference evidence="1 2" key="1">
    <citation type="journal article" date="2016" name="Nat. Commun.">
        <title>Thousands of microbial genomes shed light on interconnected biogeochemical processes in an aquifer system.</title>
        <authorList>
            <person name="Anantharaman K."/>
            <person name="Brown C.T."/>
            <person name="Hug L.A."/>
            <person name="Sharon I."/>
            <person name="Castelle C.J."/>
            <person name="Probst A.J."/>
            <person name="Thomas B.C."/>
            <person name="Singh A."/>
            <person name="Wilkins M.J."/>
            <person name="Karaoz U."/>
            <person name="Brodie E.L."/>
            <person name="Williams K.H."/>
            <person name="Hubbard S.S."/>
            <person name="Banfield J.F."/>
        </authorList>
    </citation>
    <scope>NUCLEOTIDE SEQUENCE [LARGE SCALE GENOMIC DNA]</scope>
</reference>
<evidence type="ECO:0000313" key="1">
    <source>
        <dbReference type="EMBL" id="OGE02484.1"/>
    </source>
</evidence>
<gene>
    <name evidence="1" type="ORF">A2196_01495</name>
</gene>
<organism evidence="1 2">
    <name type="scientific">Candidatus Curtissbacteria bacterium RIFOXYA1_FULL_41_14</name>
    <dbReference type="NCBI Taxonomy" id="1797737"/>
    <lineage>
        <taxon>Bacteria</taxon>
        <taxon>Candidatus Curtissiibacteriota</taxon>
    </lineage>
</organism>
<dbReference type="Proteomes" id="UP000176751">
    <property type="component" value="Unassembled WGS sequence"/>
</dbReference>
<dbReference type="EMBL" id="MFCA01000013">
    <property type="protein sequence ID" value="OGE02484.1"/>
    <property type="molecule type" value="Genomic_DNA"/>
</dbReference>
<comment type="caution">
    <text evidence="1">The sequence shown here is derived from an EMBL/GenBank/DDBJ whole genome shotgun (WGS) entry which is preliminary data.</text>
</comment>
<accession>A0A1F5HEA0</accession>
<evidence type="ECO:0000313" key="2">
    <source>
        <dbReference type="Proteomes" id="UP000176751"/>
    </source>
</evidence>
<proteinExistence type="predicted"/>
<sequence>MDREPLVYDFDLLVDSLKTARLIRDWVSQLEICFPVPVGFVKVLYEDRVWNSINLESGTDMIPVYLPDGIYEAYPTKCHAKTDDERRAFDLAAEAFLVIRLLERGSKVPDEWLSDVTNRFRLMLDGESPELN</sequence>
<dbReference type="STRING" id="1797737.A2196_01495"/>
<protein>
    <submittedName>
        <fullName evidence="1">Uncharacterized protein</fullName>
    </submittedName>
</protein>
<dbReference type="AlphaFoldDB" id="A0A1F5HEA0"/>
<name>A0A1F5HEA0_9BACT</name>